<comment type="similarity">
    <text evidence="1">Belongs to the DEFL family.</text>
</comment>
<gene>
    <name evidence="7" type="ORF">Bca52824_028202</name>
</gene>
<evidence type="ECO:0000256" key="5">
    <source>
        <dbReference type="ARBA" id="ARBA00023157"/>
    </source>
</evidence>
<dbReference type="OrthoDB" id="1020703at2759"/>
<evidence type="ECO:0000256" key="2">
    <source>
        <dbReference type="ARBA" id="ARBA00022529"/>
    </source>
</evidence>
<dbReference type="PANTHER" id="PTHR33830:SF25">
    <property type="entry name" value="DEFENSIN-LIKE PROTEIN 128-RELATED"/>
    <property type="match status" value="1"/>
</dbReference>
<dbReference type="Pfam" id="PF07333">
    <property type="entry name" value="SLR1-BP"/>
    <property type="match status" value="1"/>
</dbReference>
<comment type="caution">
    <text evidence="7">The sequence shown here is derived from an EMBL/GenBank/DDBJ whole genome shotgun (WGS) entry which is preliminary data.</text>
</comment>
<evidence type="ECO:0000256" key="1">
    <source>
        <dbReference type="ARBA" id="ARBA00006722"/>
    </source>
</evidence>
<evidence type="ECO:0000256" key="4">
    <source>
        <dbReference type="ARBA" id="ARBA00022821"/>
    </source>
</evidence>
<dbReference type="PANTHER" id="PTHR33830">
    <property type="entry name" value="DEFENSIN-LIKE PROTEIN 184-RELATED"/>
    <property type="match status" value="1"/>
</dbReference>
<evidence type="ECO:0000256" key="3">
    <source>
        <dbReference type="ARBA" id="ARBA00022577"/>
    </source>
</evidence>
<organism evidence="7 8">
    <name type="scientific">Brassica carinata</name>
    <name type="common">Ethiopian mustard</name>
    <name type="synonym">Abyssinian cabbage</name>
    <dbReference type="NCBI Taxonomy" id="52824"/>
    <lineage>
        <taxon>Eukaryota</taxon>
        <taxon>Viridiplantae</taxon>
        <taxon>Streptophyta</taxon>
        <taxon>Embryophyta</taxon>
        <taxon>Tracheophyta</taxon>
        <taxon>Spermatophyta</taxon>
        <taxon>Magnoliopsida</taxon>
        <taxon>eudicotyledons</taxon>
        <taxon>Gunneridae</taxon>
        <taxon>Pentapetalae</taxon>
        <taxon>rosids</taxon>
        <taxon>malvids</taxon>
        <taxon>Brassicales</taxon>
        <taxon>Brassicaceae</taxon>
        <taxon>Brassiceae</taxon>
        <taxon>Brassica</taxon>
    </lineage>
</organism>
<evidence type="ECO:0000313" key="7">
    <source>
        <dbReference type="EMBL" id="KAG2308454.1"/>
    </source>
</evidence>
<feature type="signal peptide" evidence="6">
    <location>
        <begin position="1"/>
        <end position="25"/>
    </location>
</feature>
<keyword evidence="6" id="KW-0732">Signal</keyword>
<dbReference type="AlphaFoldDB" id="A0A8X8AMF3"/>
<dbReference type="GO" id="GO:0050832">
    <property type="term" value="P:defense response to fungus"/>
    <property type="evidence" value="ECO:0007669"/>
    <property type="project" value="UniProtKB-KW"/>
</dbReference>
<proteinExistence type="inferred from homology"/>
<sequence>MTKTNILAIFMIILVLGMVANETEGKVCREYITEEDNCESMVCATQCSEKWRGFNPFGECKSVTEKICICSYNCQK</sequence>
<keyword evidence="5" id="KW-1015">Disulfide bond</keyword>
<dbReference type="InterPro" id="IPR010851">
    <property type="entry name" value="DEFL"/>
</dbReference>
<dbReference type="Proteomes" id="UP000886595">
    <property type="component" value="Unassembled WGS sequence"/>
</dbReference>
<name>A0A8X8AMF3_BRACI</name>
<feature type="chain" id="PRO_5036500674" evidence="6">
    <location>
        <begin position="26"/>
        <end position="76"/>
    </location>
</feature>
<reference evidence="7 8" key="1">
    <citation type="submission" date="2020-02" db="EMBL/GenBank/DDBJ databases">
        <authorList>
            <person name="Ma Q."/>
            <person name="Huang Y."/>
            <person name="Song X."/>
            <person name="Pei D."/>
        </authorList>
    </citation>
    <scope>NUCLEOTIDE SEQUENCE [LARGE SCALE GENOMIC DNA]</scope>
    <source>
        <strain evidence="7">Sxm20200214</strain>
        <tissue evidence="7">Leaf</tissue>
    </source>
</reference>
<keyword evidence="4" id="KW-0611">Plant defense</keyword>
<keyword evidence="2" id="KW-0929">Antimicrobial</keyword>
<protein>
    <submittedName>
        <fullName evidence="7">Uncharacterized protein</fullName>
    </submittedName>
</protein>
<evidence type="ECO:0000256" key="6">
    <source>
        <dbReference type="SAM" id="SignalP"/>
    </source>
</evidence>
<evidence type="ECO:0000313" key="8">
    <source>
        <dbReference type="Proteomes" id="UP000886595"/>
    </source>
</evidence>
<accession>A0A8X8AMF3</accession>
<dbReference type="EMBL" id="JAAMPC010000006">
    <property type="protein sequence ID" value="KAG2308454.1"/>
    <property type="molecule type" value="Genomic_DNA"/>
</dbReference>
<dbReference type="GO" id="GO:0031640">
    <property type="term" value="P:killing of cells of another organism"/>
    <property type="evidence" value="ECO:0007669"/>
    <property type="project" value="UniProtKB-KW"/>
</dbReference>
<keyword evidence="3" id="KW-0295">Fungicide</keyword>
<keyword evidence="8" id="KW-1185">Reference proteome</keyword>